<sequence>MTTSSPALFSLYADLRLGGPRETSSNIDSDPTEASNGPTFNGRLCDITQIWLSDNEPGDCHLTDQIAAPRSTVNKRFGPNSLLLRRNVHKDKKPVLELEIQSDLLQNVIRAVCPHLSTLNIHTSPIVVKAPYHELYHFRKEIAATAAVADLPILEEKRLKTEINTLENFLHESLGRAIDGIESLTSAGQISMDYLWAIFKPGEHVLLRRQDTGGRFETLCGVLRSFFNKKDADGNVKWCLKVLHMTFERGRFGAIEEVFQFPAFVGQVAISALPAYPLAYCADRAETVKDLVRRGKAFIELCRNAKGLGAPTHMTYCGSIWIQRERNAWKLTVKQIAGRVMIDPVGFINEHGIFAKRIIASSLSNARSKSYNFSSDAGDARDSDSESSNSDANAPIEAPDHLRDVDVTSLTPDELMTLPSRIAGYSLVTKDAGYFQVDGFTSIVWEEDRAEHIRQSSHRMRSVLRVTSGFSFLSEQFDYQIENKGRGLLILLYGLSGSGKTLTAECVAELLHLPLYRVSGSDLGTETWEVESRLLKAFNRTTRWGAVMLFDEADAFMAKRADDSLERNAMVSVLLRLLEYQSGIVILTTNRRKDFDPAFYSRIHVSIEYGKLSASEKEAIWRWEIEKGGWGSDALSRDDFAGLAKLDMDGRTIKNVIHVLKLFTGSEERDSLSLASLKQVLDIATGNLDDDARKKVDEFINSGDQASPSGR</sequence>
<comment type="caution">
    <text evidence="3">The sequence shown here is derived from an EMBL/GenBank/DDBJ whole genome shotgun (WGS) entry which is preliminary data.</text>
</comment>
<feature type="region of interest" description="Disordered" evidence="1">
    <location>
        <begin position="373"/>
        <end position="398"/>
    </location>
</feature>
<dbReference type="GeneID" id="27720635"/>
<organism evidence="3 4">
    <name type="scientific">Pseudallescheria apiosperma</name>
    <name type="common">Scedosporium apiospermum</name>
    <dbReference type="NCBI Taxonomy" id="563466"/>
    <lineage>
        <taxon>Eukaryota</taxon>
        <taxon>Fungi</taxon>
        <taxon>Dikarya</taxon>
        <taxon>Ascomycota</taxon>
        <taxon>Pezizomycotina</taxon>
        <taxon>Sordariomycetes</taxon>
        <taxon>Hypocreomycetidae</taxon>
        <taxon>Microascales</taxon>
        <taxon>Microascaceae</taxon>
        <taxon>Scedosporium</taxon>
    </lineage>
</organism>
<dbReference type="Pfam" id="PF00004">
    <property type="entry name" value="AAA"/>
    <property type="match status" value="1"/>
</dbReference>
<dbReference type="GO" id="GO:0016887">
    <property type="term" value="F:ATP hydrolysis activity"/>
    <property type="evidence" value="ECO:0007669"/>
    <property type="project" value="InterPro"/>
</dbReference>
<accession>A0A084GEJ9</accession>
<evidence type="ECO:0000256" key="1">
    <source>
        <dbReference type="SAM" id="MobiDB-lite"/>
    </source>
</evidence>
<evidence type="ECO:0000313" key="4">
    <source>
        <dbReference type="Proteomes" id="UP000028545"/>
    </source>
</evidence>
<dbReference type="OrthoDB" id="10042665at2759"/>
<dbReference type="AlphaFoldDB" id="A0A084GEJ9"/>
<dbReference type="Gene3D" id="3.40.50.300">
    <property type="entry name" value="P-loop containing nucleotide triphosphate hydrolases"/>
    <property type="match status" value="1"/>
</dbReference>
<dbReference type="Pfam" id="PF22942">
    <property type="entry name" value="DUF7025"/>
    <property type="match status" value="1"/>
</dbReference>
<dbReference type="KEGG" id="sapo:SAPIO_CDS1563"/>
<gene>
    <name evidence="3" type="ORF">SAPIO_CDS1563</name>
</gene>
<name>A0A084GEJ9_PSEDA</name>
<dbReference type="InterPro" id="IPR054289">
    <property type="entry name" value="DUF7025"/>
</dbReference>
<evidence type="ECO:0000259" key="2">
    <source>
        <dbReference type="SMART" id="SM00382"/>
    </source>
</evidence>
<dbReference type="PANTHER" id="PTHR46411:SF3">
    <property type="entry name" value="AAA+ ATPASE DOMAIN-CONTAINING PROTEIN"/>
    <property type="match status" value="1"/>
</dbReference>
<dbReference type="HOGENOM" id="CLU_004471_6_3_1"/>
<feature type="domain" description="AAA+ ATPase" evidence="2">
    <location>
        <begin position="486"/>
        <end position="613"/>
    </location>
</feature>
<dbReference type="OMA" id="LQYATTW"/>
<dbReference type="VEuPathDB" id="FungiDB:SAPIO_CDS1563"/>
<dbReference type="PANTHER" id="PTHR46411">
    <property type="entry name" value="FAMILY ATPASE, PUTATIVE-RELATED"/>
    <property type="match status" value="1"/>
</dbReference>
<reference evidence="3 4" key="1">
    <citation type="journal article" date="2014" name="Genome Announc.">
        <title>Draft genome sequence of the pathogenic fungus Scedosporium apiospermum.</title>
        <authorList>
            <person name="Vandeputte P."/>
            <person name="Ghamrawi S."/>
            <person name="Rechenmann M."/>
            <person name="Iltis A."/>
            <person name="Giraud S."/>
            <person name="Fleury M."/>
            <person name="Thornton C."/>
            <person name="Delhaes L."/>
            <person name="Meyer W."/>
            <person name="Papon N."/>
            <person name="Bouchara J.P."/>
        </authorList>
    </citation>
    <scope>NUCLEOTIDE SEQUENCE [LARGE SCALE GENOMIC DNA]</scope>
    <source>
        <strain evidence="3 4">IHEM 14462</strain>
    </source>
</reference>
<dbReference type="Proteomes" id="UP000028545">
    <property type="component" value="Unassembled WGS sequence"/>
</dbReference>
<proteinExistence type="predicted"/>
<dbReference type="CDD" id="cd19481">
    <property type="entry name" value="RecA-like_protease"/>
    <property type="match status" value="1"/>
</dbReference>
<dbReference type="SMART" id="SM00382">
    <property type="entry name" value="AAA"/>
    <property type="match status" value="1"/>
</dbReference>
<dbReference type="GO" id="GO:0005524">
    <property type="term" value="F:ATP binding"/>
    <property type="evidence" value="ECO:0007669"/>
    <property type="project" value="InterPro"/>
</dbReference>
<dbReference type="InterPro" id="IPR003593">
    <property type="entry name" value="AAA+_ATPase"/>
</dbReference>
<dbReference type="EMBL" id="JOWA01000066">
    <property type="protein sequence ID" value="KEZ45761.1"/>
    <property type="molecule type" value="Genomic_DNA"/>
</dbReference>
<evidence type="ECO:0000313" key="3">
    <source>
        <dbReference type="EMBL" id="KEZ45761.1"/>
    </source>
</evidence>
<dbReference type="RefSeq" id="XP_016645560.1">
    <property type="nucleotide sequence ID" value="XM_016784803.1"/>
</dbReference>
<dbReference type="InterPro" id="IPR027417">
    <property type="entry name" value="P-loop_NTPase"/>
</dbReference>
<protein>
    <recommendedName>
        <fullName evidence="2">AAA+ ATPase domain-containing protein</fullName>
    </recommendedName>
</protein>
<dbReference type="SUPFAM" id="SSF52540">
    <property type="entry name" value="P-loop containing nucleoside triphosphate hydrolases"/>
    <property type="match status" value="1"/>
</dbReference>
<dbReference type="InterPro" id="IPR003959">
    <property type="entry name" value="ATPase_AAA_core"/>
</dbReference>
<keyword evidence="4" id="KW-1185">Reference proteome</keyword>